<dbReference type="OrthoDB" id="9773381at2"/>
<dbReference type="Proteomes" id="UP000190150">
    <property type="component" value="Unassembled WGS sequence"/>
</dbReference>
<organism evidence="1 2">
    <name type="scientific">Sphingobacterium nematocida</name>
    <dbReference type="NCBI Taxonomy" id="1513896"/>
    <lineage>
        <taxon>Bacteria</taxon>
        <taxon>Pseudomonadati</taxon>
        <taxon>Bacteroidota</taxon>
        <taxon>Sphingobacteriia</taxon>
        <taxon>Sphingobacteriales</taxon>
        <taxon>Sphingobacteriaceae</taxon>
        <taxon>Sphingobacterium</taxon>
    </lineage>
</organism>
<evidence type="ECO:0000313" key="2">
    <source>
        <dbReference type="Proteomes" id="UP000190150"/>
    </source>
</evidence>
<dbReference type="AlphaFoldDB" id="A0A1T5BIJ4"/>
<accession>A0A1T5BIJ4</accession>
<dbReference type="Pfam" id="PF16119">
    <property type="entry name" value="DUF4835"/>
    <property type="match status" value="1"/>
</dbReference>
<reference evidence="2" key="1">
    <citation type="submission" date="2017-02" db="EMBL/GenBank/DDBJ databases">
        <authorList>
            <person name="Varghese N."/>
            <person name="Submissions S."/>
        </authorList>
    </citation>
    <scope>NUCLEOTIDE SEQUENCE [LARGE SCALE GENOMIC DNA]</scope>
    <source>
        <strain evidence="2">DSM 24091</strain>
    </source>
</reference>
<dbReference type="RefSeq" id="WP_079641286.1">
    <property type="nucleotide sequence ID" value="NZ_FUZF01000002.1"/>
</dbReference>
<protein>
    <recommendedName>
        <fullName evidence="3">DUF4835 domain-containing protein</fullName>
    </recommendedName>
</protein>
<dbReference type="EMBL" id="FUZF01000002">
    <property type="protein sequence ID" value="SKB47114.1"/>
    <property type="molecule type" value="Genomic_DNA"/>
</dbReference>
<evidence type="ECO:0000313" key="1">
    <source>
        <dbReference type="EMBL" id="SKB47114.1"/>
    </source>
</evidence>
<dbReference type="InterPro" id="IPR032274">
    <property type="entry name" value="DUF4835"/>
</dbReference>
<gene>
    <name evidence="1" type="ORF">SAMN05660841_00722</name>
</gene>
<proteinExistence type="predicted"/>
<dbReference type="STRING" id="1513896.SAMN05660841_00722"/>
<evidence type="ECO:0008006" key="3">
    <source>
        <dbReference type="Google" id="ProtNLM"/>
    </source>
</evidence>
<sequence length="297" mass="34070">MVRIIFTLLFVHICCISWGQELLARVEVSAPQVQNANSRTIDFLKKVISDYLNNRAWSENKVKPEERIDCSFNIVISSFDGSSQYQATAQINSARPIYGTNYNSPVLSFKDKYFNFSYTEGEQLEFNENQNMGALSSLLAFYAQIIVGVDMDTFKKMGGTSVLGKARNIVNYSQSTQSEGWRAMDATDNRYWLINNLLDRKYFPYREFFYSYHRDGLDKMTENEQMAKKKMAELLINLKEVDRSNTGNVLTNALFTAKSNEFVGLFSKMPGNESVKVFNLLVDLDPTNTSKYEKLKN</sequence>
<name>A0A1T5BIJ4_9SPHI</name>
<keyword evidence="2" id="KW-1185">Reference proteome</keyword>